<gene>
    <name evidence="4" type="ORF">RHSIM_Rhsim11G0103100</name>
</gene>
<proteinExistence type="predicted"/>
<dbReference type="Gene3D" id="1.25.40.20">
    <property type="entry name" value="Ankyrin repeat-containing domain"/>
    <property type="match status" value="1"/>
</dbReference>
<evidence type="ECO:0000259" key="3">
    <source>
        <dbReference type="Pfam" id="PF13962"/>
    </source>
</evidence>
<dbReference type="Pfam" id="PF13962">
    <property type="entry name" value="PGG"/>
    <property type="match status" value="1"/>
</dbReference>
<dbReference type="GO" id="GO:0016020">
    <property type="term" value="C:membrane"/>
    <property type="evidence" value="ECO:0007669"/>
    <property type="project" value="TreeGrafter"/>
</dbReference>
<feature type="transmembrane region" description="Helical" evidence="2">
    <location>
        <begin position="471"/>
        <end position="497"/>
    </location>
</feature>
<feature type="transmembrane region" description="Helical" evidence="2">
    <location>
        <begin position="430"/>
        <end position="451"/>
    </location>
</feature>
<evidence type="ECO:0000313" key="5">
    <source>
        <dbReference type="Proteomes" id="UP000626092"/>
    </source>
</evidence>
<feature type="transmembrane region" description="Helical" evidence="2">
    <location>
        <begin position="392"/>
        <end position="410"/>
    </location>
</feature>
<feature type="repeat" description="ANK" evidence="1">
    <location>
        <begin position="82"/>
        <end position="104"/>
    </location>
</feature>
<reference evidence="4" key="1">
    <citation type="submission" date="2019-11" db="EMBL/GenBank/DDBJ databases">
        <authorList>
            <person name="Liu Y."/>
            <person name="Hou J."/>
            <person name="Li T.-Q."/>
            <person name="Guan C.-H."/>
            <person name="Wu X."/>
            <person name="Wu H.-Z."/>
            <person name="Ling F."/>
            <person name="Zhang R."/>
            <person name="Shi X.-G."/>
            <person name="Ren J.-P."/>
            <person name="Chen E.-F."/>
            <person name="Sun J.-M."/>
        </authorList>
    </citation>
    <scope>NUCLEOTIDE SEQUENCE</scope>
    <source>
        <strain evidence="4">Adult_tree_wgs_1</strain>
        <tissue evidence="4">Leaves</tissue>
    </source>
</reference>
<dbReference type="SUPFAM" id="SSF48403">
    <property type="entry name" value="Ankyrin repeat"/>
    <property type="match status" value="1"/>
</dbReference>
<dbReference type="InterPro" id="IPR036770">
    <property type="entry name" value="Ankyrin_rpt-contain_sf"/>
</dbReference>
<accession>A0A834LBA8</accession>
<keyword evidence="2" id="KW-0812">Transmembrane</keyword>
<dbReference type="InterPro" id="IPR026961">
    <property type="entry name" value="PGG_dom"/>
</dbReference>
<feature type="transmembrane region" description="Helical" evidence="2">
    <location>
        <begin position="503"/>
        <end position="527"/>
    </location>
</feature>
<dbReference type="PROSITE" id="PS50088">
    <property type="entry name" value="ANK_REPEAT"/>
    <property type="match status" value="1"/>
</dbReference>
<comment type="caution">
    <text evidence="4">The sequence shown here is derived from an EMBL/GenBank/DDBJ whole genome shotgun (WGS) entry which is preliminary data.</text>
</comment>
<feature type="domain" description="PGG" evidence="3">
    <location>
        <begin position="382"/>
        <end position="496"/>
    </location>
</feature>
<dbReference type="OrthoDB" id="1925304at2759"/>
<keyword evidence="2" id="KW-0472">Membrane</keyword>
<sequence length="549" mass="61961">MKEQCKKECLRYIPLVKAVLSGDWESAKIFFDQNPAAVTARITEMMETALHILVGTGKYIRFVDNLVGLIPAEELPALTDDGGRTALHIAAWVGNTEAARVLVQQHPRLLYVRDNTNWLPIHRAAINARRDTLSYLLTVTENDPVSLPFSNVSGAQFIIAVITSDLYDIALNVVDRYPHLATLRTPNKNCALARIATKVSSFPSGSRLNFWQRIIYSCVPVKVDNPVNISQVTHVHKDNWAQSFGIREVIEEIAEWFPNLIWARDLADRNFFRRGIIHRHENIFNLTYQMSDQKRIATNFLELSWDTMLHLAGRLAPRNKLNLVPGAALQMQRELQWFKATCMIQEVKKFVNPMYIDFENKKGETAAVVFTKEHKDLVVEGEKWMKDTANSCTIVAALIATMVFAAAITVPGGNNSEKGIPIFSQRKAFIIFAVSDAISLFTSTTSLLMFLSILTSRYAEQDFLHALPKRLIIGLFTLFLSITTMMVAFSTTLYLVFGHNKEWILIPVAALACLPITSFVTLQYPLLKDLISSTYGRGIFGKQSDRLLY</sequence>
<protein>
    <recommendedName>
        <fullName evidence="3">PGG domain-containing protein</fullName>
    </recommendedName>
</protein>
<dbReference type="EMBL" id="WJXA01000011">
    <property type="protein sequence ID" value="KAF7127090.1"/>
    <property type="molecule type" value="Genomic_DNA"/>
</dbReference>
<dbReference type="PANTHER" id="PTHR24177:SF435">
    <property type="entry name" value="ANKYRIN REPEAT-CONTAINING PROTEIN NPR4-LIKE"/>
    <property type="match status" value="1"/>
</dbReference>
<keyword evidence="1" id="KW-0040">ANK repeat</keyword>
<name>A0A834LBA8_RHOSS</name>
<evidence type="ECO:0000313" key="4">
    <source>
        <dbReference type="EMBL" id="KAF7127090.1"/>
    </source>
</evidence>
<organism evidence="4 5">
    <name type="scientific">Rhododendron simsii</name>
    <name type="common">Sims's rhododendron</name>
    <dbReference type="NCBI Taxonomy" id="118357"/>
    <lineage>
        <taxon>Eukaryota</taxon>
        <taxon>Viridiplantae</taxon>
        <taxon>Streptophyta</taxon>
        <taxon>Embryophyta</taxon>
        <taxon>Tracheophyta</taxon>
        <taxon>Spermatophyta</taxon>
        <taxon>Magnoliopsida</taxon>
        <taxon>eudicotyledons</taxon>
        <taxon>Gunneridae</taxon>
        <taxon>Pentapetalae</taxon>
        <taxon>asterids</taxon>
        <taxon>Ericales</taxon>
        <taxon>Ericaceae</taxon>
        <taxon>Ericoideae</taxon>
        <taxon>Rhodoreae</taxon>
        <taxon>Rhododendron</taxon>
    </lineage>
</organism>
<evidence type="ECO:0000256" key="2">
    <source>
        <dbReference type="SAM" id="Phobius"/>
    </source>
</evidence>
<dbReference type="PANTHER" id="PTHR24177">
    <property type="entry name" value="CASKIN"/>
    <property type="match status" value="1"/>
</dbReference>
<keyword evidence="2" id="KW-1133">Transmembrane helix</keyword>
<dbReference type="Proteomes" id="UP000626092">
    <property type="component" value="Unassembled WGS sequence"/>
</dbReference>
<dbReference type="Pfam" id="PF12796">
    <property type="entry name" value="Ank_2"/>
    <property type="match status" value="1"/>
</dbReference>
<dbReference type="AlphaFoldDB" id="A0A834LBA8"/>
<dbReference type="PROSITE" id="PS50297">
    <property type="entry name" value="ANK_REP_REGION"/>
    <property type="match status" value="1"/>
</dbReference>
<dbReference type="InterPro" id="IPR002110">
    <property type="entry name" value="Ankyrin_rpt"/>
</dbReference>
<evidence type="ECO:0000256" key="1">
    <source>
        <dbReference type="PROSITE-ProRule" id="PRU00023"/>
    </source>
</evidence>
<dbReference type="SMART" id="SM00248">
    <property type="entry name" value="ANK"/>
    <property type="match status" value="3"/>
</dbReference>
<keyword evidence="5" id="KW-1185">Reference proteome</keyword>